<protein>
    <submittedName>
        <fullName evidence="1">Uncharacterized protein</fullName>
    </submittedName>
</protein>
<evidence type="ECO:0000313" key="1">
    <source>
        <dbReference type="EMBL" id="GHI86390.1"/>
    </source>
</evidence>
<comment type="caution">
    <text evidence="1">The sequence shown here is derived from an EMBL/GenBank/DDBJ whole genome shotgun (WGS) entry which is preliminary data.</text>
</comment>
<sequence length="211" mass="23108">MLLGAAAHEGEGGAMGSATAWARATFGDVAHQLVDIIPACLRRAHERARNGHEGVHTQTLEAYGHGLYAAQYEELAAGLGSVGDATAVRLQGRTVVVLADRVIYPIRYAKKNVPVTAARLRRATGFRAELIRRHGPEPMQQALDLGLDELEDPEVHPDLGILPEDVRLVLVAYACAMDRGVMHIEWGSAELRREDRYLLWHHHEPLPATAP</sequence>
<evidence type="ECO:0000313" key="2">
    <source>
        <dbReference type="Proteomes" id="UP000600026"/>
    </source>
</evidence>
<dbReference type="EMBL" id="BNEE01000006">
    <property type="protein sequence ID" value="GHI86390.1"/>
    <property type="molecule type" value="Genomic_DNA"/>
</dbReference>
<accession>A0A919LCW8</accession>
<dbReference type="Proteomes" id="UP000600026">
    <property type="component" value="Unassembled WGS sequence"/>
</dbReference>
<reference evidence="1" key="1">
    <citation type="submission" date="2020-09" db="EMBL/GenBank/DDBJ databases">
        <title>Whole genome shotgun sequence of Streptomyces xanthophaeus NBRC 12829.</title>
        <authorList>
            <person name="Komaki H."/>
            <person name="Tamura T."/>
        </authorList>
    </citation>
    <scope>NUCLEOTIDE SEQUENCE</scope>
    <source>
        <strain evidence="1">NBRC 12829</strain>
    </source>
</reference>
<gene>
    <name evidence="1" type="ORF">Sxan_37540</name>
</gene>
<dbReference type="AlphaFoldDB" id="A0A919LCW8"/>
<keyword evidence="2" id="KW-1185">Reference proteome</keyword>
<organism evidence="1 2">
    <name type="scientific">Streptomyces xanthophaeus</name>
    <dbReference type="NCBI Taxonomy" id="67385"/>
    <lineage>
        <taxon>Bacteria</taxon>
        <taxon>Bacillati</taxon>
        <taxon>Actinomycetota</taxon>
        <taxon>Actinomycetes</taxon>
        <taxon>Kitasatosporales</taxon>
        <taxon>Streptomycetaceae</taxon>
        <taxon>Streptomyces</taxon>
    </lineage>
</organism>
<proteinExistence type="predicted"/>
<name>A0A919LCW8_9ACTN</name>